<protein>
    <submittedName>
        <fullName evidence="1">Uncharacterized protein</fullName>
    </submittedName>
</protein>
<gene>
    <name evidence="1" type="ORF">GOQ27_14010</name>
</gene>
<dbReference type="Proteomes" id="UP000724672">
    <property type="component" value="Unassembled WGS sequence"/>
</dbReference>
<evidence type="ECO:0000313" key="1">
    <source>
        <dbReference type="EMBL" id="MBS4539584.1"/>
    </source>
</evidence>
<dbReference type="AlphaFoldDB" id="A0A942UZC2"/>
<proteinExistence type="predicted"/>
<evidence type="ECO:0000313" key="2">
    <source>
        <dbReference type="Proteomes" id="UP000724672"/>
    </source>
</evidence>
<dbReference type="EMBL" id="WSFT01000053">
    <property type="protein sequence ID" value="MBS4539584.1"/>
    <property type="molecule type" value="Genomic_DNA"/>
</dbReference>
<comment type="caution">
    <text evidence="1">The sequence shown here is derived from an EMBL/GenBank/DDBJ whole genome shotgun (WGS) entry which is preliminary data.</text>
</comment>
<reference evidence="1" key="1">
    <citation type="submission" date="2019-12" db="EMBL/GenBank/DDBJ databases">
        <title>Clostridiaceae gen. nov. sp. nov., isolated from sediment in Xinjiang, China.</title>
        <authorList>
            <person name="Zhang R."/>
        </authorList>
    </citation>
    <scope>NUCLEOTIDE SEQUENCE</scope>
    <source>
        <strain evidence="1">D2Q-11</strain>
    </source>
</reference>
<name>A0A942UZC2_9FIRM</name>
<keyword evidence="2" id="KW-1185">Reference proteome</keyword>
<organism evidence="1 2">
    <name type="scientific">Anaeromonas frigoriresistens</name>
    <dbReference type="NCBI Taxonomy" id="2683708"/>
    <lineage>
        <taxon>Bacteria</taxon>
        <taxon>Bacillati</taxon>
        <taxon>Bacillota</taxon>
        <taxon>Tissierellia</taxon>
        <taxon>Tissierellales</taxon>
        <taxon>Thermohalobacteraceae</taxon>
        <taxon>Anaeromonas</taxon>
    </lineage>
</organism>
<accession>A0A942UZC2</accession>
<dbReference type="RefSeq" id="WP_203367509.1">
    <property type="nucleotide sequence ID" value="NZ_WSFT01000053.1"/>
</dbReference>
<sequence length="168" mass="19684">MKKRIIGTLAIAIILVLVFMIVNRGEKGTFEELILDNYKEESYHRVSMTKYPTDENDFIDKRSEKPEDVERLLGIFKDLEIKEVEHSSILDKYYIRLANNNTYESLRIAVLDEKNIYVDVNIIEKIEEDNSTRYASGGKNKNYEATNGEIDIELIEEVFNEMETIEYN</sequence>